<sequence length="252" mass="28850">MQDPDKLPSREIFDSRLSKILKAKKAKNLAYMTKIEYSKFIEEVKEAKALRAAKDKPCTVAQRSLAQRRLARFGVVEVNGEEKLIAAMKPGQNQMLFFAPVEELHQVLEEAHIAVGHGGKNRMLPHLKQQYKNVTEEAVLLYLSLCGICLNKKTAKKRGLTVKPMVFREMNDRWQVDLVDWQTSPDGEFKHLLSIMLCFGAPCILQSDNGKEFCNEIITSLKKTWPELKIVHGKLIFLVLNTKFIKLKKLKE</sequence>
<dbReference type="SUPFAM" id="SSF53098">
    <property type="entry name" value="Ribonuclease H-like"/>
    <property type="match status" value="1"/>
</dbReference>
<dbReference type="OrthoDB" id="441971at2759"/>
<name>A0A6P8ZK07_THRPL</name>
<gene>
    <name evidence="2" type="primary">LOC117642309</name>
</gene>
<dbReference type="InParanoid" id="A0A6P8ZK07"/>
<dbReference type="GeneID" id="117642309"/>
<dbReference type="InterPro" id="IPR012337">
    <property type="entry name" value="RNaseH-like_sf"/>
</dbReference>
<protein>
    <submittedName>
        <fullName evidence="2">KRAB-A domain-containing protein 2-like</fullName>
    </submittedName>
</protein>
<dbReference type="RefSeq" id="XP_034236274.1">
    <property type="nucleotide sequence ID" value="XM_034380383.1"/>
</dbReference>
<accession>A0A6P8ZK07</accession>
<organism evidence="2">
    <name type="scientific">Thrips palmi</name>
    <name type="common">Melon thrips</name>
    <dbReference type="NCBI Taxonomy" id="161013"/>
    <lineage>
        <taxon>Eukaryota</taxon>
        <taxon>Metazoa</taxon>
        <taxon>Ecdysozoa</taxon>
        <taxon>Arthropoda</taxon>
        <taxon>Hexapoda</taxon>
        <taxon>Insecta</taxon>
        <taxon>Pterygota</taxon>
        <taxon>Neoptera</taxon>
        <taxon>Paraneoptera</taxon>
        <taxon>Thysanoptera</taxon>
        <taxon>Terebrantia</taxon>
        <taxon>Thripoidea</taxon>
        <taxon>Thripidae</taxon>
        <taxon>Thrips</taxon>
    </lineage>
</organism>
<proteinExistence type="predicted"/>
<dbReference type="Proteomes" id="UP000515158">
    <property type="component" value="Unplaced"/>
</dbReference>
<reference evidence="2" key="1">
    <citation type="submission" date="2025-08" db="UniProtKB">
        <authorList>
            <consortium name="RefSeq"/>
        </authorList>
    </citation>
    <scope>IDENTIFICATION</scope>
    <source>
        <tissue evidence="2">Total insect</tissue>
    </source>
</reference>
<dbReference type="AlphaFoldDB" id="A0A6P8ZK07"/>
<keyword evidence="1" id="KW-1185">Reference proteome</keyword>
<evidence type="ECO:0000313" key="2">
    <source>
        <dbReference type="RefSeq" id="XP_034236274.1"/>
    </source>
</evidence>
<evidence type="ECO:0000313" key="1">
    <source>
        <dbReference type="Proteomes" id="UP000515158"/>
    </source>
</evidence>
<dbReference type="KEGG" id="tpal:117642309"/>